<reference evidence="1 2" key="1">
    <citation type="submission" date="2019-03" db="EMBL/GenBank/DDBJ databases">
        <authorList>
            <consortium name="Pathogen Informatics"/>
        </authorList>
    </citation>
    <scope>NUCLEOTIDE SEQUENCE [LARGE SCALE GENOMIC DNA]</scope>
    <source>
        <strain evidence="1 2">NCTC12993</strain>
    </source>
</reference>
<dbReference type="SUPFAM" id="SSF46955">
    <property type="entry name" value="Putative DNA-binding domain"/>
    <property type="match status" value="1"/>
</dbReference>
<evidence type="ECO:0000313" key="1">
    <source>
        <dbReference type="EMBL" id="VFS64499.1"/>
    </source>
</evidence>
<gene>
    <name evidence="1" type="ORF">NCTC12993_03264</name>
</gene>
<name>A0A485B720_KLUCR</name>
<proteinExistence type="predicted"/>
<organism evidence="1 2">
    <name type="scientific">Kluyvera cryocrescens</name>
    <name type="common">Kluyvera citrophila</name>
    <dbReference type="NCBI Taxonomy" id="580"/>
    <lineage>
        <taxon>Bacteria</taxon>
        <taxon>Pseudomonadati</taxon>
        <taxon>Pseudomonadota</taxon>
        <taxon>Gammaproteobacteria</taxon>
        <taxon>Enterobacterales</taxon>
        <taxon>Enterobacteriaceae</taxon>
        <taxon>Kluyvera</taxon>
    </lineage>
</organism>
<dbReference type="Proteomes" id="UP000401081">
    <property type="component" value="Unassembled WGS sequence"/>
</dbReference>
<keyword evidence="2" id="KW-1185">Reference proteome</keyword>
<dbReference type="AlphaFoldDB" id="A0A485B720"/>
<dbReference type="RefSeq" id="WP_061284999.1">
    <property type="nucleotide sequence ID" value="NZ_CALMQG010000063.1"/>
</dbReference>
<protein>
    <submittedName>
        <fullName evidence="1">Transcription regulator (DUF1323)</fullName>
    </submittedName>
</protein>
<dbReference type="InterPro" id="IPR009061">
    <property type="entry name" value="DNA-bd_dom_put_sf"/>
</dbReference>
<dbReference type="GeneID" id="99779798"/>
<dbReference type="InterPro" id="IPR010749">
    <property type="entry name" value="YfeC-like"/>
</dbReference>
<dbReference type="OrthoDB" id="6538337at2"/>
<dbReference type="EMBL" id="CAADJD010000018">
    <property type="protein sequence ID" value="VFS64499.1"/>
    <property type="molecule type" value="Genomic_DNA"/>
</dbReference>
<accession>A0A485B720</accession>
<dbReference type="Pfam" id="PF07037">
    <property type="entry name" value="YfeC-like"/>
    <property type="match status" value="1"/>
</dbReference>
<evidence type="ECO:0000313" key="2">
    <source>
        <dbReference type="Proteomes" id="UP000401081"/>
    </source>
</evidence>
<sequence>MKKFPAKMSTEELANHLGMTRQTINRWIREQGWHTEPLPGIKGGRARLISITPAVLEYLANMPALRNVSAENQMQEPVRSYSARESEVVWRQITDVLQNMTPVEQQRLQLLLAREGISGFLSRLGLSNDDEA</sequence>